<evidence type="ECO:0000313" key="2">
    <source>
        <dbReference type="EMBL" id="GMH63922.1"/>
    </source>
</evidence>
<organism evidence="2 3">
    <name type="scientific">Triparma retinervis</name>
    <dbReference type="NCBI Taxonomy" id="2557542"/>
    <lineage>
        <taxon>Eukaryota</taxon>
        <taxon>Sar</taxon>
        <taxon>Stramenopiles</taxon>
        <taxon>Ochrophyta</taxon>
        <taxon>Bolidophyceae</taxon>
        <taxon>Parmales</taxon>
        <taxon>Triparmaceae</taxon>
        <taxon>Triparma</taxon>
    </lineage>
</organism>
<protein>
    <submittedName>
        <fullName evidence="2">Uncharacterized protein</fullName>
    </submittedName>
</protein>
<sequence>MLSARSRGRGEEGPSRSSQKNLLLKLRKPMSSTSWKAGVPGKGVPGAKEMVVNEMRAWQ</sequence>
<accession>A0A9W7A6Q5</accession>
<dbReference type="EMBL" id="BRXZ01006641">
    <property type="protein sequence ID" value="GMH63922.1"/>
    <property type="molecule type" value="Genomic_DNA"/>
</dbReference>
<dbReference type="AlphaFoldDB" id="A0A9W7A6Q5"/>
<evidence type="ECO:0000256" key="1">
    <source>
        <dbReference type="SAM" id="MobiDB-lite"/>
    </source>
</evidence>
<evidence type="ECO:0000313" key="3">
    <source>
        <dbReference type="Proteomes" id="UP001165082"/>
    </source>
</evidence>
<keyword evidence="3" id="KW-1185">Reference proteome</keyword>
<feature type="region of interest" description="Disordered" evidence="1">
    <location>
        <begin position="1"/>
        <end position="46"/>
    </location>
</feature>
<dbReference type="Proteomes" id="UP001165082">
    <property type="component" value="Unassembled WGS sequence"/>
</dbReference>
<comment type="caution">
    <text evidence="2">The sequence shown here is derived from an EMBL/GenBank/DDBJ whole genome shotgun (WGS) entry which is preliminary data.</text>
</comment>
<gene>
    <name evidence="2" type="ORF">TrRE_jg1460</name>
</gene>
<proteinExistence type="predicted"/>
<reference evidence="2" key="1">
    <citation type="submission" date="2022-07" db="EMBL/GenBank/DDBJ databases">
        <title>Genome analysis of Parmales, a sister group of diatoms, reveals the evolutionary specialization of diatoms from phago-mixotrophs to photoautotrophs.</title>
        <authorList>
            <person name="Ban H."/>
            <person name="Sato S."/>
            <person name="Yoshikawa S."/>
            <person name="Kazumasa Y."/>
            <person name="Nakamura Y."/>
            <person name="Ichinomiya M."/>
            <person name="Saitoh K."/>
            <person name="Sato N."/>
            <person name="Blanc-Mathieu R."/>
            <person name="Endo H."/>
            <person name="Kuwata A."/>
            <person name="Ogata H."/>
        </authorList>
    </citation>
    <scope>NUCLEOTIDE SEQUENCE</scope>
</reference>
<name>A0A9W7A6Q5_9STRA</name>
<feature type="non-terminal residue" evidence="2">
    <location>
        <position position="59"/>
    </location>
</feature>